<evidence type="ECO:0000313" key="6">
    <source>
        <dbReference type="Proteomes" id="UP001432027"/>
    </source>
</evidence>
<dbReference type="InterPro" id="IPR050271">
    <property type="entry name" value="UDP-glycosyltransferase"/>
</dbReference>
<keyword evidence="6" id="KW-1185">Reference proteome</keyword>
<evidence type="ECO:0000313" key="5">
    <source>
        <dbReference type="EMBL" id="GMS85942.1"/>
    </source>
</evidence>
<accession>A0AAV5ST24</accession>
<keyword evidence="3" id="KW-0328">Glycosyltransferase</keyword>
<dbReference type="AlphaFoldDB" id="A0AAV5ST24"/>
<gene>
    <name evidence="5" type="ORF">PENTCL1PPCAC_8117</name>
</gene>
<comment type="similarity">
    <text evidence="1">Belongs to the UDP-glycosyltransferase family.</text>
</comment>
<dbReference type="PANTHER" id="PTHR48043">
    <property type="entry name" value="EG:EG0003.4 PROTEIN-RELATED"/>
    <property type="match status" value="1"/>
</dbReference>
<keyword evidence="4" id="KW-0808">Transferase</keyword>
<feature type="non-terminal residue" evidence="5">
    <location>
        <position position="84"/>
    </location>
</feature>
<dbReference type="EMBL" id="BTSX01000002">
    <property type="protein sequence ID" value="GMS85942.1"/>
    <property type="molecule type" value="Genomic_DNA"/>
</dbReference>
<proteinExistence type="inferred from homology"/>
<evidence type="ECO:0000256" key="4">
    <source>
        <dbReference type="ARBA" id="ARBA00022679"/>
    </source>
</evidence>
<comment type="caution">
    <text evidence="5">The sequence shown here is derived from an EMBL/GenBank/DDBJ whole genome shotgun (WGS) entry which is preliminary data.</text>
</comment>
<organism evidence="5 6">
    <name type="scientific">Pristionchus entomophagus</name>
    <dbReference type="NCBI Taxonomy" id="358040"/>
    <lineage>
        <taxon>Eukaryota</taxon>
        <taxon>Metazoa</taxon>
        <taxon>Ecdysozoa</taxon>
        <taxon>Nematoda</taxon>
        <taxon>Chromadorea</taxon>
        <taxon>Rhabditida</taxon>
        <taxon>Rhabditina</taxon>
        <taxon>Diplogasteromorpha</taxon>
        <taxon>Diplogasteroidea</taxon>
        <taxon>Neodiplogasteridae</taxon>
        <taxon>Pristionchus</taxon>
    </lineage>
</organism>
<evidence type="ECO:0000256" key="3">
    <source>
        <dbReference type="ARBA" id="ARBA00022676"/>
    </source>
</evidence>
<sequence>EDTEILQKFQDEKFDVMIVENFEMCGVAYSHLVRPKSLITTSASSPFSFMYEEFGIPLSLSYNPSSYMTSLAVHSMLDRAKNIY</sequence>
<dbReference type="Proteomes" id="UP001432027">
    <property type="component" value="Unassembled WGS sequence"/>
</dbReference>
<dbReference type="SUPFAM" id="SSF53756">
    <property type="entry name" value="UDP-Glycosyltransferase/glycogen phosphorylase"/>
    <property type="match status" value="1"/>
</dbReference>
<name>A0AAV5ST24_9BILA</name>
<dbReference type="EC" id="2.4.1.17" evidence="2"/>
<evidence type="ECO:0000256" key="2">
    <source>
        <dbReference type="ARBA" id="ARBA00012544"/>
    </source>
</evidence>
<evidence type="ECO:0000256" key="1">
    <source>
        <dbReference type="ARBA" id="ARBA00009995"/>
    </source>
</evidence>
<reference evidence="5" key="1">
    <citation type="submission" date="2023-10" db="EMBL/GenBank/DDBJ databases">
        <title>Genome assembly of Pristionchus species.</title>
        <authorList>
            <person name="Yoshida K."/>
            <person name="Sommer R.J."/>
        </authorList>
    </citation>
    <scope>NUCLEOTIDE SEQUENCE</scope>
    <source>
        <strain evidence="5">RS0144</strain>
    </source>
</reference>
<feature type="non-terminal residue" evidence="5">
    <location>
        <position position="1"/>
    </location>
</feature>
<protein>
    <recommendedName>
        <fullName evidence="2">glucuronosyltransferase</fullName>
        <ecNumber evidence="2">2.4.1.17</ecNumber>
    </recommendedName>
</protein>
<dbReference type="PANTHER" id="PTHR48043:SF23">
    <property type="entry name" value="UDP-GLUCURONOSYLTRANSFERASE"/>
    <property type="match status" value="1"/>
</dbReference>
<dbReference type="GO" id="GO:0015020">
    <property type="term" value="F:glucuronosyltransferase activity"/>
    <property type="evidence" value="ECO:0007669"/>
    <property type="project" value="UniProtKB-EC"/>
</dbReference>